<name>A0A7S2XE82_9EUKA</name>
<evidence type="ECO:0000256" key="1">
    <source>
        <dbReference type="SAM" id="MobiDB-lite"/>
    </source>
</evidence>
<organism evidence="2">
    <name type="scientific">Lotharella oceanica</name>
    <dbReference type="NCBI Taxonomy" id="641309"/>
    <lineage>
        <taxon>Eukaryota</taxon>
        <taxon>Sar</taxon>
        <taxon>Rhizaria</taxon>
        <taxon>Cercozoa</taxon>
        <taxon>Chlorarachniophyceae</taxon>
        <taxon>Lotharella</taxon>
    </lineage>
</organism>
<protein>
    <submittedName>
        <fullName evidence="2">Uncharacterized protein</fullName>
    </submittedName>
</protein>
<evidence type="ECO:0000313" key="2">
    <source>
        <dbReference type="EMBL" id="CAD9768427.1"/>
    </source>
</evidence>
<proteinExistence type="predicted"/>
<gene>
    <name evidence="2" type="ORF">LSP00402_LOCUS12407</name>
</gene>
<reference evidence="2" key="1">
    <citation type="submission" date="2021-01" db="EMBL/GenBank/DDBJ databases">
        <authorList>
            <person name="Corre E."/>
            <person name="Pelletier E."/>
            <person name="Niang G."/>
            <person name="Scheremetjew M."/>
            <person name="Finn R."/>
            <person name="Kale V."/>
            <person name="Holt S."/>
            <person name="Cochrane G."/>
            <person name="Meng A."/>
            <person name="Brown T."/>
            <person name="Cohen L."/>
        </authorList>
    </citation>
    <scope>NUCLEOTIDE SEQUENCE</scope>
    <source>
        <strain evidence="2">CCMP622</strain>
    </source>
</reference>
<sequence>MNDMLWGYLNPGPQPPPNTARTLPQQGGIESGSTPSVPKAEKSSLSLTTYSNSAAGDFESQSQSTLRSVVSESKQEASPFEEIFTKARVTLNGKNTKVEYKHRRMPHKTSGLFLKSGRFNKNNLQNTILKMYYFDYEYRVPQPQWSVVLRQNKLSEKEFHELFKLFFEEEMDRFQSLADQIESPRSRKRRR</sequence>
<feature type="region of interest" description="Disordered" evidence="1">
    <location>
        <begin position="1"/>
        <end position="48"/>
    </location>
</feature>
<dbReference type="EMBL" id="HBHP01019965">
    <property type="protein sequence ID" value="CAD9768427.1"/>
    <property type="molecule type" value="Transcribed_RNA"/>
</dbReference>
<accession>A0A7S2XE82</accession>
<dbReference type="AlphaFoldDB" id="A0A7S2XE82"/>